<evidence type="ECO:0000313" key="3">
    <source>
        <dbReference type="Proteomes" id="UP000197174"/>
    </source>
</evidence>
<gene>
    <name evidence="2" type="ORF">B5D80_03775</name>
</gene>
<accession>A0A246RSE0</accession>
<reference evidence="2 3" key="1">
    <citation type="submission" date="2017-03" db="EMBL/GenBank/DDBJ databases">
        <title>Whole genome sequence of Micromonospora wenchangensis, isolated from mangrove soil.</title>
        <authorList>
            <person name="Yang H."/>
        </authorList>
    </citation>
    <scope>NUCLEOTIDE SEQUENCE [LARGE SCALE GENOMIC DNA]</scope>
    <source>
        <strain evidence="2 3">CCTCC AA 2012002</strain>
    </source>
</reference>
<dbReference type="Proteomes" id="UP000197174">
    <property type="component" value="Unassembled WGS sequence"/>
</dbReference>
<organism evidence="2 3">
    <name type="scientific">Micromonospora wenchangensis</name>
    <dbReference type="NCBI Taxonomy" id="1185415"/>
    <lineage>
        <taxon>Bacteria</taxon>
        <taxon>Bacillati</taxon>
        <taxon>Actinomycetota</taxon>
        <taxon>Actinomycetes</taxon>
        <taxon>Micromonosporales</taxon>
        <taxon>Micromonosporaceae</taxon>
        <taxon>Micromonospora</taxon>
    </lineage>
</organism>
<dbReference type="RefSeq" id="WP_088642347.1">
    <property type="nucleotide sequence ID" value="NZ_MZMV01000004.1"/>
</dbReference>
<evidence type="ECO:0000256" key="1">
    <source>
        <dbReference type="SAM" id="MobiDB-lite"/>
    </source>
</evidence>
<feature type="compositionally biased region" description="Acidic residues" evidence="1">
    <location>
        <begin position="309"/>
        <end position="325"/>
    </location>
</feature>
<protein>
    <submittedName>
        <fullName evidence="2">Uncharacterized protein</fullName>
    </submittedName>
</protein>
<comment type="caution">
    <text evidence="2">The sequence shown here is derived from an EMBL/GenBank/DDBJ whole genome shotgun (WGS) entry which is preliminary data.</text>
</comment>
<keyword evidence="3" id="KW-1185">Reference proteome</keyword>
<dbReference type="OrthoDB" id="5189403at2"/>
<sequence>MEARLQPVNAILGLVIAGDVNPPLLADAGFRVVGLEVPAVGPAGKAVIDVLLFHEATNHLVQCESKSGANIEEGQARAYAAMPAANAVQAAYVNLRHRTTPTIETLYLCLEEHAERIRLGLKTIDIAFPVLGVGYRRLELHDDEYASELLRAPLQGGVTLKAPPPRLIAFDPESPAEAVERQVRPTMVAELSKRTSHISLTGLTERVAPHYGLYGHAAQNKLKSVVRAAVVKIAEATPDRFAFDPPANSRPEGLIRFLRTPEDHDPRGRTQAYQALARMGQATPRRRRAATNPNPDQMDLLSELSTVDNDAEDIDTMADEEGSQS</sequence>
<dbReference type="EMBL" id="MZMV01000004">
    <property type="protein sequence ID" value="OWV12030.1"/>
    <property type="molecule type" value="Genomic_DNA"/>
</dbReference>
<evidence type="ECO:0000313" key="2">
    <source>
        <dbReference type="EMBL" id="OWV12030.1"/>
    </source>
</evidence>
<proteinExistence type="predicted"/>
<feature type="region of interest" description="Disordered" evidence="1">
    <location>
        <begin position="277"/>
        <end position="325"/>
    </location>
</feature>
<name>A0A246RSE0_9ACTN</name>
<dbReference type="AlphaFoldDB" id="A0A246RSE0"/>